<sequence>MRGWLWLTSGLCFGLKLHSPTSDFAKVWFAAREMARFVFSLPNSGNSVWAEVRKMAGNLRKGKWKEH</sequence>
<evidence type="ECO:0000313" key="4">
    <source>
        <dbReference type="Proteomes" id="UP000585609"/>
    </source>
</evidence>
<comment type="caution">
    <text evidence="1">The sequence shown here is derived from an EMBL/GenBank/DDBJ whole genome shotgun (WGS) entry which is preliminary data.</text>
</comment>
<accession>A0A6V8NSJ1</accession>
<dbReference type="EMBL" id="BLRW01000083">
    <property type="protein sequence ID" value="GFP23302.1"/>
    <property type="molecule type" value="Genomic_DNA"/>
</dbReference>
<name>A0A6V8NSJ1_9ACTN</name>
<dbReference type="EMBL" id="BLSD01000049">
    <property type="protein sequence ID" value="GFP39386.1"/>
    <property type="molecule type" value="Genomic_DNA"/>
</dbReference>
<evidence type="ECO:0000313" key="2">
    <source>
        <dbReference type="EMBL" id="GFP39386.1"/>
    </source>
</evidence>
<protein>
    <submittedName>
        <fullName evidence="1">Uncharacterized protein</fullName>
    </submittedName>
</protein>
<dbReference type="AlphaFoldDB" id="A0A6V8NSJ1"/>
<organism evidence="1 4">
    <name type="scientific">Candidatus Hakubella thermalkaliphila</name>
    <dbReference type="NCBI Taxonomy" id="2754717"/>
    <lineage>
        <taxon>Bacteria</taxon>
        <taxon>Bacillati</taxon>
        <taxon>Actinomycetota</taxon>
        <taxon>Actinomycetota incertae sedis</taxon>
        <taxon>Candidatus Hakubellales</taxon>
        <taxon>Candidatus Hakubellaceae</taxon>
        <taxon>Candidatus Hakubella</taxon>
    </lineage>
</organism>
<dbReference type="Proteomes" id="UP000585609">
    <property type="component" value="Unassembled WGS sequence"/>
</dbReference>
<reference evidence="3 4" key="1">
    <citation type="journal article" date="2020" name="Front. Microbiol.">
        <title>Single-cell genomics of novel Actinobacteria with the Wood-Ljungdahl pathway discovered in a serpentinizing system.</title>
        <authorList>
            <person name="Merino N."/>
            <person name="Kawai M."/>
            <person name="Boyd E.S."/>
            <person name="Colman D.R."/>
            <person name="McGlynn S.E."/>
            <person name="Nealson K.H."/>
            <person name="Kurokawa K."/>
            <person name="Hongoh Y."/>
        </authorList>
    </citation>
    <scope>NUCLEOTIDE SEQUENCE [LARGE SCALE GENOMIC DNA]</scope>
    <source>
        <strain evidence="1 4">S09_30</strain>
        <strain evidence="2 3">S47</strain>
    </source>
</reference>
<gene>
    <name evidence="1" type="ORF">HKBW3S09_00769</name>
    <name evidence="2" type="ORF">HKBW3S47_01085</name>
</gene>
<evidence type="ECO:0000313" key="3">
    <source>
        <dbReference type="Proteomes" id="UP000569018"/>
    </source>
</evidence>
<proteinExistence type="predicted"/>
<evidence type="ECO:0000313" key="1">
    <source>
        <dbReference type="EMBL" id="GFP23302.1"/>
    </source>
</evidence>
<dbReference type="Proteomes" id="UP000569018">
    <property type="component" value="Unassembled WGS sequence"/>
</dbReference>